<dbReference type="InterPro" id="IPR011234">
    <property type="entry name" value="Fumarylacetoacetase-like_C"/>
</dbReference>
<protein>
    <submittedName>
        <fullName evidence="3">Fumarylacetoacetate hydrolase family protein</fullName>
    </submittedName>
</protein>
<dbReference type="Proteomes" id="UP000018895">
    <property type="component" value="Unassembled WGS sequence"/>
</dbReference>
<dbReference type="EMBL" id="BAUU01000007">
    <property type="protein sequence ID" value="GAE29834.1"/>
    <property type="molecule type" value="Genomic_DNA"/>
</dbReference>
<dbReference type="RefSeq" id="WP_035341828.1">
    <property type="nucleotide sequence ID" value="NZ_BAUU01000007.1"/>
</dbReference>
<accession>W4QEQ8</accession>
<evidence type="ECO:0000313" key="4">
    <source>
        <dbReference type="Proteomes" id="UP000018895"/>
    </source>
</evidence>
<dbReference type="Pfam" id="PF01557">
    <property type="entry name" value="FAA_hydrolase"/>
    <property type="match status" value="1"/>
</dbReference>
<keyword evidence="4" id="KW-1185">Reference proteome</keyword>
<keyword evidence="3" id="KW-0378">Hydrolase</keyword>
<proteinExistence type="predicted"/>
<dbReference type="AlphaFoldDB" id="W4QEQ8"/>
<organism evidence="3 4">
    <name type="scientific">Halalkalibacter hemicellulosilyticusJCM 9152</name>
    <dbReference type="NCBI Taxonomy" id="1236971"/>
    <lineage>
        <taxon>Bacteria</taxon>
        <taxon>Bacillati</taxon>
        <taxon>Bacillota</taxon>
        <taxon>Bacilli</taxon>
        <taxon>Bacillales</taxon>
        <taxon>Bacillaceae</taxon>
        <taxon>Halalkalibacter</taxon>
    </lineage>
</organism>
<feature type="domain" description="Fumarylacetoacetase-like C-terminal" evidence="2">
    <location>
        <begin position="86"/>
        <end position="281"/>
    </location>
</feature>
<dbReference type="InterPro" id="IPR036663">
    <property type="entry name" value="Fumarylacetoacetase_C_sf"/>
</dbReference>
<dbReference type="GO" id="GO:0046872">
    <property type="term" value="F:metal ion binding"/>
    <property type="evidence" value="ECO:0007669"/>
    <property type="project" value="UniProtKB-KW"/>
</dbReference>
<dbReference type="PANTHER" id="PTHR11820">
    <property type="entry name" value="ACYLPYRUVASE"/>
    <property type="match status" value="1"/>
</dbReference>
<gene>
    <name evidence="3" type="ORF">JCM9152_1220</name>
</gene>
<dbReference type="Gene3D" id="3.90.850.10">
    <property type="entry name" value="Fumarylacetoacetase-like, C-terminal domain"/>
    <property type="match status" value="1"/>
</dbReference>
<dbReference type="SUPFAM" id="SSF56529">
    <property type="entry name" value="FAH"/>
    <property type="match status" value="1"/>
</dbReference>
<evidence type="ECO:0000259" key="2">
    <source>
        <dbReference type="Pfam" id="PF01557"/>
    </source>
</evidence>
<sequence length="284" mass="32139">MKLATIFYQETEQAAIVVEDGYILIKTINQYEQTQWPNKTFELITTEMIRDLISWYEQGGCQKLDRYDKVESDKAQLAPLYRKPRKIWGVGMNYLDEKPKHVSTYLDPVSFMKPDTTIIGMDDAVKIPKGSTNTTAEAELAIIIGKRCKEIDQEEASQYILGYTLALDMTEADIHAENHRYLTRAKSFDTFFSFGSCLLINEVEDVKQLRVATVLNGNVKYEKKVGHMRYDPAYIVAFHSKVMTLLPGDVILTGTPGAVVIRDGDVIEAHMTGTKPLVNAVEQL</sequence>
<dbReference type="OrthoDB" id="9805307at2"/>
<name>W4QEQ8_9BACI</name>
<dbReference type="STRING" id="1236971.JCM9152_1220"/>
<dbReference type="GO" id="GO:0016787">
    <property type="term" value="F:hydrolase activity"/>
    <property type="evidence" value="ECO:0007669"/>
    <property type="project" value="UniProtKB-KW"/>
</dbReference>
<keyword evidence="1" id="KW-0479">Metal-binding</keyword>
<evidence type="ECO:0000256" key="1">
    <source>
        <dbReference type="ARBA" id="ARBA00022723"/>
    </source>
</evidence>
<comment type="caution">
    <text evidence="3">The sequence shown here is derived from an EMBL/GenBank/DDBJ whole genome shotgun (WGS) entry which is preliminary data.</text>
</comment>
<reference evidence="3" key="1">
    <citation type="journal article" date="2014" name="Genome Announc.">
        <title>Draft Genome Sequences of Three Alkaliphilic Bacillus Strains, Bacillus wakoensis JCM 9140T, Bacillus akibai JCM 9157T, and Bacillus hemicellulosilyticus JCM 9152T.</title>
        <authorList>
            <person name="Yuki M."/>
            <person name="Oshima K."/>
            <person name="Suda W."/>
            <person name="Oshida Y."/>
            <person name="Kitamura K."/>
            <person name="Iida T."/>
            <person name="Hattori M."/>
            <person name="Ohkuma M."/>
        </authorList>
    </citation>
    <scope>NUCLEOTIDE SEQUENCE [LARGE SCALE GENOMIC DNA]</scope>
    <source>
        <strain evidence="3">JCM 9152</strain>
    </source>
</reference>
<evidence type="ECO:0000313" key="3">
    <source>
        <dbReference type="EMBL" id="GAE29834.1"/>
    </source>
</evidence>